<proteinExistence type="inferred from homology"/>
<dbReference type="OrthoDB" id="266913at2"/>
<evidence type="ECO:0000256" key="2">
    <source>
        <dbReference type="ARBA" id="ARBA00022692"/>
    </source>
</evidence>
<keyword evidence="8" id="KW-1185">Reference proteome</keyword>
<dbReference type="Pfam" id="PF01061">
    <property type="entry name" value="ABC2_membrane"/>
    <property type="match status" value="1"/>
</dbReference>
<evidence type="ECO:0000259" key="6">
    <source>
        <dbReference type="PROSITE" id="PS51012"/>
    </source>
</evidence>
<organism evidence="7 8">
    <name type="scientific">Gracilibacillus ureilyticus</name>
    <dbReference type="NCBI Taxonomy" id="531814"/>
    <lineage>
        <taxon>Bacteria</taxon>
        <taxon>Bacillati</taxon>
        <taxon>Bacillota</taxon>
        <taxon>Bacilli</taxon>
        <taxon>Bacillales</taxon>
        <taxon>Bacillaceae</taxon>
        <taxon>Gracilibacillus</taxon>
    </lineage>
</organism>
<feature type="transmembrane region" description="Helical" evidence="5">
    <location>
        <begin position="159"/>
        <end position="179"/>
    </location>
</feature>
<dbReference type="RefSeq" id="WP_089739512.1">
    <property type="nucleotide sequence ID" value="NZ_FOGL01000003.1"/>
</dbReference>
<dbReference type="InterPro" id="IPR013525">
    <property type="entry name" value="ABC2_TM"/>
</dbReference>
<dbReference type="AlphaFoldDB" id="A0A1H9NBX4"/>
<dbReference type="InterPro" id="IPR052902">
    <property type="entry name" value="ABC-2_transporter"/>
</dbReference>
<keyword evidence="4 5" id="KW-0472">Membrane</keyword>
<accession>A0A1H9NBX4</accession>
<evidence type="ECO:0000313" key="7">
    <source>
        <dbReference type="EMBL" id="SER33185.1"/>
    </source>
</evidence>
<dbReference type="InterPro" id="IPR000412">
    <property type="entry name" value="ABC_2_transport"/>
</dbReference>
<feature type="transmembrane region" description="Helical" evidence="5">
    <location>
        <begin position="49"/>
        <end position="74"/>
    </location>
</feature>
<feature type="transmembrane region" description="Helical" evidence="5">
    <location>
        <begin position="217"/>
        <end position="239"/>
    </location>
</feature>
<feature type="transmembrane region" description="Helical" evidence="5">
    <location>
        <begin position="18"/>
        <end position="37"/>
    </location>
</feature>
<evidence type="ECO:0000256" key="4">
    <source>
        <dbReference type="ARBA" id="ARBA00023136"/>
    </source>
</evidence>
<keyword evidence="5" id="KW-0813">Transport</keyword>
<reference evidence="7 8" key="1">
    <citation type="submission" date="2016-10" db="EMBL/GenBank/DDBJ databases">
        <authorList>
            <person name="de Groot N.N."/>
        </authorList>
    </citation>
    <scope>NUCLEOTIDE SEQUENCE [LARGE SCALE GENOMIC DNA]</scope>
    <source>
        <strain evidence="7 8">CGMCC 1.7727</strain>
    </source>
</reference>
<dbReference type="STRING" id="531814.SAMN04487944_10354"/>
<evidence type="ECO:0000256" key="1">
    <source>
        <dbReference type="ARBA" id="ARBA00004141"/>
    </source>
</evidence>
<dbReference type="PANTHER" id="PTHR43027:SF1">
    <property type="entry name" value="DOXORUBICIN RESISTANCE ABC TRANSPORTER PERMEASE PROTEIN DRRC-RELATED"/>
    <property type="match status" value="1"/>
</dbReference>
<keyword evidence="3 5" id="KW-1133">Transmembrane helix</keyword>
<evidence type="ECO:0000313" key="8">
    <source>
        <dbReference type="Proteomes" id="UP000199687"/>
    </source>
</evidence>
<name>A0A1H9NBX4_9BACI</name>
<feature type="domain" description="ABC transmembrane type-2" evidence="6">
    <location>
        <begin position="17"/>
        <end position="242"/>
    </location>
</feature>
<dbReference type="InterPro" id="IPR047817">
    <property type="entry name" value="ABC2_TM_bact-type"/>
</dbReference>
<dbReference type="Proteomes" id="UP000199687">
    <property type="component" value="Unassembled WGS sequence"/>
</dbReference>
<protein>
    <recommendedName>
        <fullName evidence="5">Transport permease protein</fullName>
    </recommendedName>
</protein>
<sequence>MYAVIMLEWKKSIQDRGLLFWTLVLPIIFTVIFISIFSSGLSGSERQQVIVSIVSGYTVMFVFFIMISMVDSFIKDCNIGMVARISSTNLKPHLYLLGKWNNYMYIVIIQIVILTLFGKIVYNIPLGQPVHILILYLFLTIMVTGLGLALAMTVRTLNMGIALTQVIALGGAVLSGLWIPVEMMPSFLQNISKFLPQYWAHQALQDAMEGTIQLGDLFITILVLLGFTILGFVIALLGYPGFLKRAKG</sequence>
<dbReference type="EMBL" id="FOGL01000003">
    <property type="protein sequence ID" value="SER33185.1"/>
    <property type="molecule type" value="Genomic_DNA"/>
</dbReference>
<evidence type="ECO:0000256" key="5">
    <source>
        <dbReference type="RuleBase" id="RU361157"/>
    </source>
</evidence>
<dbReference type="PIRSF" id="PIRSF006648">
    <property type="entry name" value="DrrB"/>
    <property type="match status" value="1"/>
</dbReference>
<dbReference type="GO" id="GO:0043190">
    <property type="term" value="C:ATP-binding cassette (ABC) transporter complex"/>
    <property type="evidence" value="ECO:0007669"/>
    <property type="project" value="InterPro"/>
</dbReference>
<keyword evidence="5" id="KW-1003">Cell membrane</keyword>
<feature type="transmembrane region" description="Helical" evidence="5">
    <location>
        <begin position="130"/>
        <end position="152"/>
    </location>
</feature>
<evidence type="ECO:0000256" key="3">
    <source>
        <dbReference type="ARBA" id="ARBA00022989"/>
    </source>
</evidence>
<comment type="similarity">
    <text evidence="5">Belongs to the ABC-2 integral membrane protein family.</text>
</comment>
<dbReference type="PANTHER" id="PTHR43027">
    <property type="entry name" value="DOXORUBICIN RESISTANCE ABC TRANSPORTER PERMEASE PROTEIN DRRC-RELATED"/>
    <property type="match status" value="1"/>
</dbReference>
<comment type="subcellular location">
    <subcellularLocation>
        <location evidence="5">Cell membrane</location>
        <topology evidence="5">Multi-pass membrane protein</topology>
    </subcellularLocation>
    <subcellularLocation>
        <location evidence="1">Membrane</location>
        <topology evidence="1">Multi-pass membrane protein</topology>
    </subcellularLocation>
</comment>
<gene>
    <name evidence="7" type="ORF">SAMN04487944_10354</name>
</gene>
<keyword evidence="2 5" id="KW-0812">Transmembrane</keyword>
<dbReference type="GO" id="GO:0140359">
    <property type="term" value="F:ABC-type transporter activity"/>
    <property type="evidence" value="ECO:0007669"/>
    <property type="project" value="InterPro"/>
</dbReference>
<feature type="transmembrane region" description="Helical" evidence="5">
    <location>
        <begin position="103"/>
        <end position="124"/>
    </location>
</feature>
<dbReference type="PROSITE" id="PS51012">
    <property type="entry name" value="ABC_TM2"/>
    <property type="match status" value="1"/>
</dbReference>